<reference evidence="5 6" key="1">
    <citation type="submission" date="2024-06" db="EMBL/GenBank/DDBJ databases">
        <title>Sorghum-associated microbial communities from plants grown in Nebraska, USA.</title>
        <authorList>
            <person name="Schachtman D."/>
        </authorList>
    </citation>
    <scope>NUCLEOTIDE SEQUENCE [LARGE SCALE GENOMIC DNA]</scope>
    <source>
        <strain evidence="5 6">2857</strain>
    </source>
</reference>
<dbReference type="InterPro" id="IPR023753">
    <property type="entry name" value="FAD/NAD-binding_dom"/>
</dbReference>
<organism evidence="5 6">
    <name type="scientific">Conyzicola nivalis</name>
    <dbReference type="NCBI Taxonomy" id="1477021"/>
    <lineage>
        <taxon>Bacteria</taxon>
        <taxon>Bacillati</taxon>
        <taxon>Actinomycetota</taxon>
        <taxon>Actinomycetes</taxon>
        <taxon>Micrococcales</taxon>
        <taxon>Microbacteriaceae</taxon>
        <taxon>Conyzicola</taxon>
    </lineage>
</organism>
<dbReference type="PRINTS" id="PR00469">
    <property type="entry name" value="PNDRDTASEII"/>
</dbReference>
<gene>
    <name evidence="5" type="ORF">ABIE21_003385</name>
</gene>
<evidence type="ECO:0000256" key="3">
    <source>
        <dbReference type="ARBA" id="ARBA00048132"/>
    </source>
</evidence>
<dbReference type="InterPro" id="IPR050097">
    <property type="entry name" value="Ferredoxin-NADP_redctase_2"/>
</dbReference>
<protein>
    <submittedName>
        <fullName evidence="5">Thioredoxin reductase</fullName>
    </submittedName>
</protein>
<evidence type="ECO:0000256" key="1">
    <source>
        <dbReference type="ARBA" id="ARBA00022630"/>
    </source>
</evidence>
<evidence type="ECO:0000256" key="2">
    <source>
        <dbReference type="ARBA" id="ARBA00023002"/>
    </source>
</evidence>
<keyword evidence="6" id="KW-1185">Reference proteome</keyword>
<dbReference type="SUPFAM" id="SSF51905">
    <property type="entry name" value="FAD/NAD(P)-binding domain"/>
    <property type="match status" value="1"/>
</dbReference>
<feature type="domain" description="FAD/NAD(P)-binding" evidence="4">
    <location>
        <begin position="6"/>
        <end position="289"/>
    </location>
</feature>
<proteinExistence type="predicted"/>
<dbReference type="Pfam" id="PF07992">
    <property type="entry name" value="Pyr_redox_2"/>
    <property type="match status" value="1"/>
</dbReference>
<keyword evidence="2" id="KW-0560">Oxidoreductase</keyword>
<name>A0ABV2QS05_9MICO</name>
<dbReference type="EMBL" id="JBEPSJ010000005">
    <property type="protein sequence ID" value="MET4583854.1"/>
    <property type="molecule type" value="Genomic_DNA"/>
</dbReference>
<dbReference type="PANTHER" id="PTHR48105">
    <property type="entry name" value="THIOREDOXIN REDUCTASE 1-RELATED-RELATED"/>
    <property type="match status" value="1"/>
</dbReference>
<dbReference type="Proteomes" id="UP001549257">
    <property type="component" value="Unassembled WGS sequence"/>
</dbReference>
<accession>A0ABV2QS05</accession>
<comment type="caution">
    <text evidence="5">The sequence shown here is derived from an EMBL/GenBank/DDBJ whole genome shotgun (WGS) entry which is preliminary data.</text>
</comment>
<comment type="catalytic activity">
    <reaction evidence="3">
        <text>[thioredoxin]-dithiol + NADP(+) = [thioredoxin]-disulfide + NADPH + H(+)</text>
        <dbReference type="Rhea" id="RHEA:20345"/>
        <dbReference type="Rhea" id="RHEA-COMP:10698"/>
        <dbReference type="Rhea" id="RHEA-COMP:10700"/>
        <dbReference type="ChEBI" id="CHEBI:15378"/>
        <dbReference type="ChEBI" id="CHEBI:29950"/>
        <dbReference type="ChEBI" id="CHEBI:50058"/>
        <dbReference type="ChEBI" id="CHEBI:57783"/>
        <dbReference type="ChEBI" id="CHEBI:58349"/>
        <dbReference type="EC" id="1.8.1.9"/>
    </reaction>
</comment>
<sequence>MTEDNFDVVIVGGGPAGLSAAVALGRARRTVAVIDSGEPRNAPAHAVHNFLTRDGTSPAEMLRLGRAEALSYGATVIDARAENAVKTDDGFAVTLTDGKVVAGRRLLVTTGLVDELPAIAGLRERWGVDVLHCPYCHGWEVRDRAIAILAVGPTAMHQAQLFRQWSADVTLLLNDQAEPADEQLELLAARGIAVVRGRVESLVVRDDALTGVAMSDGRVHAAEALVVAPTFTARAGLLVGLGLELTQHPMGVGTFVAVDATGATSLPGVWAAGNVSNLTGQVITSAAEGLWAGAQINANLLGDDERAALEAYRAVRSTP</sequence>
<dbReference type="InterPro" id="IPR036188">
    <property type="entry name" value="FAD/NAD-bd_sf"/>
</dbReference>
<dbReference type="RefSeq" id="WP_354026022.1">
    <property type="nucleotide sequence ID" value="NZ_JBEPSJ010000005.1"/>
</dbReference>
<dbReference type="Gene3D" id="3.50.50.60">
    <property type="entry name" value="FAD/NAD(P)-binding domain"/>
    <property type="match status" value="2"/>
</dbReference>
<keyword evidence="1" id="KW-0285">Flavoprotein</keyword>
<dbReference type="PRINTS" id="PR00368">
    <property type="entry name" value="FADPNR"/>
</dbReference>
<evidence type="ECO:0000313" key="6">
    <source>
        <dbReference type="Proteomes" id="UP001549257"/>
    </source>
</evidence>
<evidence type="ECO:0000259" key="4">
    <source>
        <dbReference type="Pfam" id="PF07992"/>
    </source>
</evidence>
<evidence type="ECO:0000313" key="5">
    <source>
        <dbReference type="EMBL" id="MET4583854.1"/>
    </source>
</evidence>